<dbReference type="InterPro" id="IPR000667">
    <property type="entry name" value="Peptidase_S13"/>
</dbReference>
<accession>A0AAU7UEK0</accession>
<dbReference type="AlphaFoldDB" id="A0AAU7UEK0"/>
<dbReference type="KEGG" id="dsc:ABOD76_10525"/>
<feature type="signal peptide" evidence="3">
    <location>
        <begin position="1"/>
        <end position="22"/>
    </location>
</feature>
<protein>
    <submittedName>
        <fullName evidence="4">D-alanyl-D-alanine carboxypeptidase</fullName>
        <ecNumber evidence="4">3.4.16.4</ecNumber>
    </submittedName>
</protein>
<comment type="similarity">
    <text evidence="1">Belongs to the peptidase S13 family.</text>
</comment>
<dbReference type="RefSeq" id="WP_350244795.1">
    <property type="nucleotide sequence ID" value="NZ_CP158299.1"/>
</dbReference>
<dbReference type="InterPro" id="IPR012338">
    <property type="entry name" value="Beta-lactam/transpept-like"/>
</dbReference>
<dbReference type="SUPFAM" id="SSF56601">
    <property type="entry name" value="beta-lactamase/transpeptidase-like"/>
    <property type="match status" value="1"/>
</dbReference>
<gene>
    <name evidence="4" type="ORF">ABOD76_10525</name>
</gene>
<dbReference type="EC" id="3.4.16.4" evidence="4"/>
<evidence type="ECO:0000256" key="1">
    <source>
        <dbReference type="ARBA" id="ARBA00006096"/>
    </source>
</evidence>
<proteinExistence type="inferred from homology"/>
<organism evidence="4">
    <name type="scientific">Deinococcus sonorensis KR-87</name>
    <dbReference type="NCBI Taxonomy" id="694439"/>
    <lineage>
        <taxon>Bacteria</taxon>
        <taxon>Thermotogati</taxon>
        <taxon>Deinococcota</taxon>
        <taxon>Deinococci</taxon>
        <taxon>Deinococcales</taxon>
        <taxon>Deinococcaceae</taxon>
        <taxon>Deinococcus</taxon>
    </lineage>
</organism>
<reference evidence="4" key="1">
    <citation type="submission" date="2024-06" db="EMBL/GenBank/DDBJ databases">
        <title>Draft Genome Sequence of Deinococcus sonorensis Type Strain KR-87, a Biofilm Producing Representative of the Genus Deinococcus.</title>
        <authorList>
            <person name="Boren L.S."/>
            <person name="Grosso R.A."/>
            <person name="Hugenberg-Cox A.N."/>
            <person name="Hill J.T.E."/>
            <person name="Albert C.M."/>
            <person name="Tuohy J.M."/>
        </authorList>
    </citation>
    <scope>NUCLEOTIDE SEQUENCE</scope>
    <source>
        <strain evidence="4">KR-87</strain>
    </source>
</reference>
<dbReference type="Gene3D" id="3.40.710.10">
    <property type="entry name" value="DD-peptidase/beta-lactamase superfamily"/>
    <property type="match status" value="2"/>
</dbReference>
<evidence type="ECO:0000313" key="4">
    <source>
        <dbReference type="EMBL" id="XBV86718.1"/>
    </source>
</evidence>
<evidence type="ECO:0000256" key="3">
    <source>
        <dbReference type="SAM" id="SignalP"/>
    </source>
</evidence>
<dbReference type="Pfam" id="PF02113">
    <property type="entry name" value="Peptidase_S13"/>
    <property type="match status" value="2"/>
</dbReference>
<feature type="chain" id="PRO_5043840342" evidence="3">
    <location>
        <begin position="23"/>
        <end position="434"/>
    </location>
</feature>
<evidence type="ECO:0000256" key="2">
    <source>
        <dbReference type="ARBA" id="ARBA00022801"/>
    </source>
</evidence>
<keyword evidence="2 4" id="KW-0378">Hydrolase</keyword>
<dbReference type="PANTHER" id="PTHR30023">
    <property type="entry name" value="D-ALANYL-D-ALANINE CARBOXYPEPTIDASE"/>
    <property type="match status" value="1"/>
</dbReference>
<dbReference type="PRINTS" id="PR00922">
    <property type="entry name" value="DADACBPTASE3"/>
</dbReference>
<dbReference type="GO" id="GO:0009002">
    <property type="term" value="F:serine-type D-Ala-D-Ala carboxypeptidase activity"/>
    <property type="evidence" value="ECO:0007669"/>
    <property type="project" value="UniProtKB-EC"/>
</dbReference>
<keyword evidence="4" id="KW-0645">Protease</keyword>
<dbReference type="EMBL" id="CP158299">
    <property type="protein sequence ID" value="XBV86718.1"/>
    <property type="molecule type" value="Genomic_DNA"/>
</dbReference>
<keyword evidence="3" id="KW-0732">Signal</keyword>
<name>A0AAU7UEK0_9DEIO</name>
<sequence>MPRAPLLSLLLLAAFTVPVAQTAPPAAPARPTALQAQLDQLLAAGAPGPSGRALPVHSGMVVLDAASGAALYRRQAETPITPASNMKLLSMTAALYRLGPDYWFSTGVTRSNPGAAVNHLTLSGIGDPSLRVSDGEHSLAGLARQVRARGILQVGNVQVDGHMIAPDGWPLPDAETAVSALPLDEGEDARPDPTPTAALLRAGALFRRELQRAGVQVTGGVRLGRAGAEQGVATTRSLPLTALVRLTLKRSDNRWAEQLYARSGVDEHTPSWRPSTLAQARTLQAAILARLGVNTAALQIHDASGLSEQDRLTAAAVSQLLLGIYRHPLGTELAPEAAFRQRANLLIESLPQAGTGTATEQATLEGGTLAARLPGLDVRAKTGTLVGASSLSGYVTTRSGRVLIFSILMDQYAGYGQSLRQLQDRIVTLLYTRG</sequence>
<dbReference type="GO" id="GO:0006508">
    <property type="term" value="P:proteolysis"/>
    <property type="evidence" value="ECO:0007669"/>
    <property type="project" value="InterPro"/>
</dbReference>
<keyword evidence="4" id="KW-0121">Carboxypeptidase</keyword>
<dbReference type="PANTHER" id="PTHR30023:SF0">
    <property type="entry name" value="PENICILLIN-SENSITIVE CARBOXYPEPTIDASE A"/>
    <property type="match status" value="1"/>
</dbReference>
<dbReference type="GO" id="GO:0000270">
    <property type="term" value="P:peptidoglycan metabolic process"/>
    <property type="evidence" value="ECO:0007669"/>
    <property type="project" value="TreeGrafter"/>
</dbReference>
<dbReference type="Gene3D" id="3.50.80.20">
    <property type="entry name" value="D-Ala-D-Ala carboxypeptidase C, peptidase S13"/>
    <property type="match status" value="1"/>
</dbReference>